<dbReference type="SFLD" id="SFLDG01135">
    <property type="entry name" value="C1.5.6:_HAD__Beta-PGM__Phospha"/>
    <property type="match status" value="1"/>
</dbReference>
<dbReference type="PRINTS" id="PR00413">
    <property type="entry name" value="HADHALOGNASE"/>
</dbReference>
<keyword evidence="2" id="KW-0479">Metal-binding</keyword>
<organism evidence="6 7">
    <name type="scientific">Paenibacillus sophorae</name>
    <dbReference type="NCBI Taxonomy" id="1333845"/>
    <lineage>
        <taxon>Bacteria</taxon>
        <taxon>Bacillati</taxon>
        <taxon>Bacillota</taxon>
        <taxon>Bacilli</taxon>
        <taxon>Bacillales</taxon>
        <taxon>Paenibacillaceae</taxon>
        <taxon>Paenibacillus</taxon>
    </lineage>
</organism>
<accession>A0A1H8RSK0</accession>
<dbReference type="OrthoDB" id="9809962at2"/>
<protein>
    <submittedName>
        <fullName evidence="5">HAD family hydrolase</fullName>
    </submittedName>
    <submittedName>
        <fullName evidence="6">Putative hydrolase of the HAD superfamily</fullName>
    </submittedName>
</protein>
<dbReference type="SFLD" id="SFLDS00003">
    <property type="entry name" value="Haloacid_Dehalogenase"/>
    <property type="match status" value="1"/>
</dbReference>
<proteinExistence type="predicted"/>
<dbReference type="Proteomes" id="UP000198809">
    <property type="component" value="Unassembled WGS sequence"/>
</dbReference>
<keyword evidence="8" id="KW-1185">Reference proteome</keyword>
<dbReference type="InterPro" id="IPR023214">
    <property type="entry name" value="HAD_sf"/>
</dbReference>
<dbReference type="AlphaFoldDB" id="A0A1H8RSK0"/>
<evidence type="ECO:0000256" key="2">
    <source>
        <dbReference type="ARBA" id="ARBA00022723"/>
    </source>
</evidence>
<evidence type="ECO:0000256" key="1">
    <source>
        <dbReference type="ARBA" id="ARBA00001946"/>
    </source>
</evidence>
<evidence type="ECO:0000256" key="3">
    <source>
        <dbReference type="ARBA" id="ARBA00022801"/>
    </source>
</evidence>
<evidence type="ECO:0000313" key="6">
    <source>
        <dbReference type="EMBL" id="SEO69138.1"/>
    </source>
</evidence>
<keyword evidence="3 6" id="KW-0378">Hydrolase</keyword>
<dbReference type="Proteomes" id="UP000683429">
    <property type="component" value="Chromosome"/>
</dbReference>
<dbReference type="PANTHER" id="PTHR46470">
    <property type="entry name" value="N-ACYLNEURAMINATE-9-PHOSPHATASE"/>
    <property type="match status" value="1"/>
</dbReference>
<dbReference type="InterPro" id="IPR006439">
    <property type="entry name" value="HAD-SF_hydro_IA"/>
</dbReference>
<keyword evidence="4" id="KW-0460">Magnesium</keyword>
<evidence type="ECO:0000313" key="7">
    <source>
        <dbReference type="Proteomes" id="UP000198809"/>
    </source>
</evidence>
<evidence type="ECO:0000313" key="8">
    <source>
        <dbReference type="Proteomes" id="UP000683429"/>
    </source>
</evidence>
<dbReference type="GO" id="GO:0046872">
    <property type="term" value="F:metal ion binding"/>
    <property type="evidence" value="ECO:0007669"/>
    <property type="project" value="UniProtKB-KW"/>
</dbReference>
<dbReference type="SUPFAM" id="SSF56784">
    <property type="entry name" value="HAD-like"/>
    <property type="match status" value="1"/>
</dbReference>
<gene>
    <name evidence="5" type="ORF">KP014_07390</name>
    <name evidence="6" type="ORF">SAMN04487895_11071</name>
</gene>
<dbReference type="STRING" id="1333845.SAMN04487895_11071"/>
<dbReference type="PANTHER" id="PTHR46470:SF2">
    <property type="entry name" value="GLYCERALDEHYDE 3-PHOSPHATE PHOSPHATASE"/>
    <property type="match status" value="1"/>
</dbReference>
<dbReference type="GO" id="GO:0016791">
    <property type="term" value="F:phosphatase activity"/>
    <property type="evidence" value="ECO:0007669"/>
    <property type="project" value="TreeGrafter"/>
</dbReference>
<evidence type="ECO:0000256" key="4">
    <source>
        <dbReference type="ARBA" id="ARBA00022842"/>
    </source>
</evidence>
<dbReference type="NCBIfam" id="TIGR01509">
    <property type="entry name" value="HAD-SF-IA-v3"/>
    <property type="match status" value="1"/>
</dbReference>
<dbReference type="Gene3D" id="3.40.50.1000">
    <property type="entry name" value="HAD superfamily/HAD-like"/>
    <property type="match status" value="1"/>
</dbReference>
<dbReference type="InterPro" id="IPR051400">
    <property type="entry name" value="HAD-like_hydrolase"/>
</dbReference>
<dbReference type="InterPro" id="IPR036412">
    <property type="entry name" value="HAD-like_sf"/>
</dbReference>
<dbReference type="SFLD" id="SFLDG01129">
    <property type="entry name" value="C1.5:_HAD__Beta-PGM__Phosphata"/>
    <property type="match status" value="1"/>
</dbReference>
<dbReference type="InterPro" id="IPR041492">
    <property type="entry name" value="HAD_2"/>
</dbReference>
<comment type="cofactor">
    <cofactor evidence="1">
        <name>Mg(2+)</name>
        <dbReference type="ChEBI" id="CHEBI:18420"/>
    </cofactor>
</comment>
<sequence length="222" mass="25619">MIKAVLFDLDGTLLDRDASLKRLIDAQHNRFQNFLGHIPQEVFKTRFVELDSRGYVLKDEVYRQLIDEFEIRGITWEELLDDYSTQFNQNCVPFPNVVEILEHLHNQNILLGMITNGFTAMQLSNIKALGIEQYFSAILVSEQEGIKKPDPQIFMRALEKLGVNPQESIYVGDHPVYDVQASRNVGMIGVWKKDDYWASPVQADFIIDDLFELELVVKKLQA</sequence>
<name>A0A1H8RSK0_9BACL</name>
<reference evidence="6 7" key="1">
    <citation type="submission" date="2016-10" db="EMBL/GenBank/DDBJ databases">
        <authorList>
            <person name="de Groot N.N."/>
        </authorList>
    </citation>
    <scope>NUCLEOTIDE SEQUENCE [LARGE SCALE GENOMIC DNA]</scope>
    <source>
        <strain evidence="6 7">CGMCC 1.10238</strain>
    </source>
</reference>
<dbReference type="EMBL" id="CP076607">
    <property type="protein sequence ID" value="QWU17005.1"/>
    <property type="molecule type" value="Genomic_DNA"/>
</dbReference>
<evidence type="ECO:0000313" key="5">
    <source>
        <dbReference type="EMBL" id="QWU17005.1"/>
    </source>
</evidence>
<dbReference type="RefSeq" id="WP_036592810.1">
    <property type="nucleotide sequence ID" value="NZ_CP076607.1"/>
</dbReference>
<dbReference type="GO" id="GO:0044281">
    <property type="term" value="P:small molecule metabolic process"/>
    <property type="evidence" value="ECO:0007669"/>
    <property type="project" value="UniProtKB-ARBA"/>
</dbReference>
<dbReference type="Gene3D" id="1.10.150.520">
    <property type="match status" value="1"/>
</dbReference>
<reference evidence="5 8" key="2">
    <citation type="submission" date="2021-06" db="EMBL/GenBank/DDBJ databases">
        <title>Whole genome sequence of Paenibacillus sophorae DSM23020 for comparative genomics.</title>
        <authorList>
            <person name="Kim M.-J."/>
            <person name="Lee G."/>
            <person name="Shin J.-H."/>
        </authorList>
    </citation>
    <scope>NUCLEOTIDE SEQUENCE [LARGE SCALE GENOMIC DNA]</scope>
    <source>
        <strain evidence="5 8">DSM 23020</strain>
    </source>
</reference>
<dbReference type="Pfam" id="PF13419">
    <property type="entry name" value="HAD_2"/>
    <property type="match status" value="1"/>
</dbReference>
<dbReference type="EMBL" id="FODH01000010">
    <property type="protein sequence ID" value="SEO69138.1"/>
    <property type="molecule type" value="Genomic_DNA"/>
</dbReference>
<dbReference type="NCBIfam" id="TIGR01549">
    <property type="entry name" value="HAD-SF-IA-v1"/>
    <property type="match status" value="1"/>
</dbReference>